<organism evidence="8 9">
    <name type="scientific">Gryllotalpicola reticulitermitis</name>
    <dbReference type="NCBI Taxonomy" id="1184153"/>
    <lineage>
        <taxon>Bacteria</taxon>
        <taxon>Bacillati</taxon>
        <taxon>Actinomycetota</taxon>
        <taxon>Actinomycetes</taxon>
        <taxon>Micrococcales</taxon>
        <taxon>Microbacteriaceae</taxon>
        <taxon>Gryllotalpicola</taxon>
    </lineage>
</organism>
<keyword evidence="3" id="KW-0238">DNA-binding</keyword>
<dbReference type="RefSeq" id="WP_390232190.1">
    <property type="nucleotide sequence ID" value="NZ_JBHSCN010000022.1"/>
</dbReference>
<sequence>MDRVTVLIVDDQPLVRQGLRVLIDNADGLRVVGEAASGNEAIDAAGRLHPDVVLMDVRMPDGDGLTATRTLSRPGAPGPVPVVVLTTYDTDDYVFGALEAGAAGFLLKDAPVADIIAAIRVAASGDGLVSPSVTRRVIAEFARRGPRHGAAPAGAVKAVDAGAAAMMLTVLTPREADIVRALSEGLNNSEIAKRLHLDVGTVRNHLSRVMTKLGLQTRTQVVVWAFRSGMDR</sequence>
<dbReference type="PANTHER" id="PTHR43214:SF24">
    <property type="entry name" value="TRANSCRIPTIONAL REGULATORY PROTEIN NARL-RELATED"/>
    <property type="match status" value="1"/>
</dbReference>
<dbReference type="SMART" id="SM00448">
    <property type="entry name" value="REC"/>
    <property type="match status" value="1"/>
</dbReference>
<dbReference type="Pfam" id="PF00196">
    <property type="entry name" value="GerE"/>
    <property type="match status" value="1"/>
</dbReference>
<dbReference type="PROSITE" id="PS00622">
    <property type="entry name" value="HTH_LUXR_1"/>
    <property type="match status" value="1"/>
</dbReference>
<evidence type="ECO:0000256" key="1">
    <source>
        <dbReference type="ARBA" id="ARBA00022553"/>
    </source>
</evidence>
<dbReference type="InterPro" id="IPR011006">
    <property type="entry name" value="CheY-like_superfamily"/>
</dbReference>
<evidence type="ECO:0000256" key="2">
    <source>
        <dbReference type="ARBA" id="ARBA00023015"/>
    </source>
</evidence>
<dbReference type="PANTHER" id="PTHR43214">
    <property type="entry name" value="TWO-COMPONENT RESPONSE REGULATOR"/>
    <property type="match status" value="1"/>
</dbReference>
<dbReference type="InterPro" id="IPR016032">
    <property type="entry name" value="Sig_transdc_resp-reg_C-effctor"/>
</dbReference>
<proteinExistence type="predicted"/>
<feature type="modified residue" description="4-aspartylphosphate" evidence="5">
    <location>
        <position position="56"/>
    </location>
</feature>
<keyword evidence="1 5" id="KW-0597">Phosphoprotein</keyword>
<protein>
    <submittedName>
        <fullName evidence="8">Response regulator</fullName>
    </submittedName>
</protein>
<accession>A0ABV8QDZ9</accession>
<dbReference type="PROSITE" id="PS50110">
    <property type="entry name" value="RESPONSE_REGULATORY"/>
    <property type="match status" value="1"/>
</dbReference>
<feature type="domain" description="HTH luxR-type" evidence="6">
    <location>
        <begin position="164"/>
        <end position="229"/>
    </location>
</feature>
<reference evidence="9" key="1">
    <citation type="journal article" date="2019" name="Int. J. Syst. Evol. Microbiol.">
        <title>The Global Catalogue of Microorganisms (GCM) 10K type strain sequencing project: providing services to taxonomists for standard genome sequencing and annotation.</title>
        <authorList>
            <consortium name="The Broad Institute Genomics Platform"/>
            <consortium name="The Broad Institute Genome Sequencing Center for Infectious Disease"/>
            <person name="Wu L."/>
            <person name="Ma J."/>
        </authorList>
    </citation>
    <scope>NUCLEOTIDE SEQUENCE [LARGE SCALE GENOMIC DNA]</scope>
    <source>
        <strain evidence="9">CGMCC 1.10363</strain>
    </source>
</reference>
<evidence type="ECO:0000259" key="6">
    <source>
        <dbReference type="PROSITE" id="PS50043"/>
    </source>
</evidence>
<dbReference type="Proteomes" id="UP001595900">
    <property type="component" value="Unassembled WGS sequence"/>
</dbReference>
<keyword evidence="9" id="KW-1185">Reference proteome</keyword>
<dbReference type="SUPFAM" id="SSF52172">
    <property type="entry name" value="CheY-like"/>
    <property type="match status" value="1"/>
</dbReference>
<dbReference type="EMBL" id="JBHSCN010000022">
    <property type="protein sequence ID" value="MFC4245229.1"/>
    <property type="molecule type" value="Genomic_DNA"/>
</dbReference>
<name>A0ABV8QDZ9_9MICO</name>
<keyword evidence="4" id="KW-0804">Transcription</keyword>
<dbReference type="InterPro" id="IPR001789">
    <property type="entry name" value="Sig_transdc_resp-reg_receiver"/>
</dbReference>
<evidence type="ECO:0000256" key="4">
    <source>
        <dbReference type="ARBA" id="ARBA00023163"/>
    </source>
</evidence>
<evidence type="ECO:0000313" key="8">
    <source>
        <dbReference type="EMBL" id="MFC4245229.1"/>
    </source>
</evidence>
<feature type="domain" description="Response regulatory" evidence="7">
    <location>
        <begin position="5"/>
        <end position="123"/>
    </location>
</feature>
<keyword evidence="2" id="KW-0805">Transcription regulation</keyword>
<dbReference type="Gene3D" id="3.40.50.2300">
    <property type="match status" value="1"/>
</dbReference>
<evidence type="ECO:0000259" key="7">
    <source>
        <dbReference type="PROSITE" id="PS50110"/>
    </source>
</evidence>
<evidence type="ECO:0000256" key="3">
    <source>
        <dbReference type="ARBA" id="ARBA00023125"/>
    </source>
</evidence>
<dbReference type="InterPro" id="IPR000792">
    <property type="entry name" value="Tscrpt_reg_LuxR_C"/>
</dbReference>
<dbReference type="SUPFAM" id="SSF46894">
    <property type="entry name" value="C-terminal effector domain of the bipartite response regulators"/>
    <property type="match status" value="1"/>
</dbReference>
<gene>
    <name evidence="8" type="ORF">ACFOYW_17810</name>
</gene>
<dbReference type="PRINTS" id="PR00038">
    <property type="entry name" value="HTHLUXR"/>
</dbReference>
<dbReference type="InterPro" id="IPR058245">
    <property type="entry name" value="NreC/VraR/RcsB-like_REC"/>
</dbReference>
<dbReference type="CDD" id="cd06170">
    <property type="entry name" value="LuxR_C_like"/>
    <property type="match status" value="1"/>
</dbReference>
<dbReference type="CDD" id="cd17535">
    <property type="entry name" value="REC_NarL-like"/>
    <property type="match status" value="1"/>
</dbReference>
<comment type="caution">
    <text evidence="8">The sequence shown here is derived from an EMBL/GenBank/DDBJ whole genome shotgun (WGS) entry which is preliminary data.</text>
</comment>
<evidence type="ECO:0000313" key="9">
    <source>
        <dbReference type="Proteomes" id="UP001595900"/>
    </source>
</evidence>
<dbReference type="PROSITE" id="PS50043">
    <property type="entry name" value="HTH_LUXR_2"/>
    <property type="match status" value="1"/>
</dbReference>
<evidence type="ECO:0000256" key="5">
    <source>
        <dbReference type="PROSITE-ProRule" id="PRU00169"/>
    </source>
</evidence>
<dbReference type="Pfam" id="PF00072">
    <property type="entry name" value="Response_reg"/>
    <property type="match status" value="1"/>
</dbReference>
<dbReference type="InterPro" id="IPR039420">
    <property type="entry name" value="WalR-like"/>
</dbReference>
<dbReference type="SMART" id="SM00421">
    <property type="entry name" value="HTH_LUXR"/>
    <property type="match status" value="1"/>
</dbReference>